<evidence type="ECO:0000313" key="1">
    <source>
        <dbReference type="EMBL" id="MFC7140346.1"/>
    </source>
</evidence>
<dbReference type="Pfam" id="PF24434">
    <property type="entry name" value="DUF7557"/>
    <property type="match status" value="1"/>
</dbReference>
<name>A0ABD5Y271_9EURY</name>
<dbReference type="AlphaFoldDB" id="A0ABD5Y271"/>
<dbReference type="EMBL" id="JBHTAS010000001">
    <property type="protein sequence ID" value="MFC7140346.1"/>
    <property type="molecule type" value="Genomic_DNA"/>
</dbReference>
<reference evidence="1 2" key="1">
    <citation type="journal article" date="2019" name="Int. J. Syst. Evol. Microbiol.">
        <title>The Global Catalogue of Microorganisms (GCM) 10K type strain sequencing project: providing services to taxonomists for standard genome sequencing and annotation.</title>
        <authorList>
            <consortium name="The Broad Institute Genomics Platform"/>
            <consortium name="The Broad Institute Genome Sequencing Center for Infectious Disease"/>
            <person name="Wu L."/>
            <person name="Ma J."/>
        </authorList>
    </citation>
    <scope>NUCLEOTIDE SEQUENCE [LARGE SCALE GENOMIC DNA]</scope>
    <source>
        <strain evidence="1 2">XZYJT29</strain>
    </source>
</reference>
<protein>
    <submittedName>
        <fullName evidence="1">Uncharacterized protein</fullName>
    </submittedName>
</protein>
<dbReference type="Proteomes" id="UP001596432">
    <property type="component" value="Unassembled WGS sequence"/>
</dbReference>
<dbReference type="InterPro" id="IPR055979">
    <property type="entry name" value="DUF7557"/>
</dbReference>
<sequence>MSSSIRISNETKRKLELVKREDETYDELLARLATTEKDIEERGGFADDGVVEDMARARKDLNESLKDRSDRQQ</sequence>
<evidence type="ECO:0000313" key="2">
    <source>
        <dbReference type="Proteomes" id="UP001596432"/>
    </source>
</evidence>
<comment type="caution">
    <text evidence="1">The sequence shown here is derived from an EMBL/GenBank/DDBJ whole genome shotgun (WGS) entry which is preliminary data.</text>
</comment>
<keyword evidence="2" id="KW-1185">Reference proteome</keyword>
<accession>A0ABD5Y271</accession>
<proteinExistence type="predicted"/>
<organism evidence="1 2">
    <name type="scientific">Halosimplex aquaticum</name>
    <dbReference type="NCBI Taxonomy" id="3026162"/>
    <lineage>
        <taxon>Archaea</taxon>
        <taxon>Methanobacteriati</taxon>
        <taxon>Methanobacteriota</taxon>
        <taxon>Stenosarchaea group</taxon>
        <taxon>Halobacteria</taxon>
        <taxon>Halobacteriales</taxon>
        <taxon>Haloarculaceae</taxon>
        <taxon>Halosimplex</taxon>
    </lineage>
</organism>
<dbReference type="RefSeq" id="WP_274325904.1">
    <property type="nucleotide sequence ID" value="NZ_JBHTAS010000001.1"/>
</dbReference>
<gene>
    <name evidence="1" type="ORF">ACFQMA_10970</name>
</gene>